<feature type="transmembrane region" description="Helical" evidence="1">
    <location>
        <begin position="6"/>
        <end position="24"/>
    </location>
</feature>
<feature type="transmembrane region" description="Helical" evidence="1">
    <location>
        <begin position="70"/>
        <end position="90"/>
    </location>
</feature>
<evidence type="ECO:0000313" key="3">
    <source>
        <dbReference type="Proteomes" id="UP000324497"/>
    </source>
</evidence>
<evidence type="ECO:0000256" key="1">
    <source>
        <dbReference type="SAM" id="Phobius"/>
    </source>
</evidence>
<dbReference type="PANTHER" id="PTHR36111:SF2">
    <property type="entry name" value="INNER MEMBRANE PROTEIN"/>
    <property type="match status" value="1"/>
</dbReference>
<feature type="transmembrane region" description="Helical" evidence="1">
    <location>
        <begin position="153"/>
        <end position="186"/>
    </location>
</feature>
<protein>
    <recommendedName>
        <fullName evidence="4">DUF554 domain-containing protein</fullName>
    </recommendedName>
</protein>
<reference evidence="2 3" key="1">
    <citation type="submission" date="2016-11" db="EMBL/GenBank/DDBJ databases">
        <title>Interaction between Lactobacillus species and yeast in water kefir.</title>
        <authorList>
            <person name="Behr J."/>
            <person name="Xu D."/>
            <person name="Vogel R.F."/>
        </authorList>
    </citation>
    <scope>NUCLEOTIDE SEQUENCE [LARGE SCALE GENOMIC DNA]</scope>
    <source>
        <strain evidence="2 3">TMW 1.1827</strain>
    </source>
</reference>
<dbReference type="Pfam" id="PF04474">
    <property type="entry name" value="DUF554"/>
    <property type="match status" value="1"/>
</dbReference>
<evidence type="ECO:0000313" key="2">
    <source>
        <dbReference type="EMBL" id="AUJ32527.1"/>
    </source>
</evidence>
<dbReference type="RefSeq" id="WP_057884815.1">
    <property type="nucleotide sequence ID" value="NZ_CP018180.1"/>
</dbReference>
<keyword evidence="3" id="KW-1185">Reference proteome</keyword>
<evidence type="ECO:0008006" key="4">
    <source>
        <dbReference type="Google" id="ProtNLM"/>
    </source>
</evidence>
<organism evidence="2 3">
    <name type="scientific">Liquorilactobacillus nagelii</name>
    <dbReference type="NCBI Taxonomy" id="82688"/>
    <lineage>
        <taxon>Bacteria</taxon>
        <taxon>Bacillati</taxon>
        <taxon>Bacillota</taxon>
        <taxon>Bacilli</taxon>
        <taxon>Lactobacillales</taxon>
        <taxon>Lactobacillaceae</taxon>
        <taxon>Liquorilactobacillus</taxon>
    </lineage>
</organism>
<proteinExistence type="predicted"/>
<dbReference type="GeneID" id="78520912"/>
<accession>A0A3S6R1S2</accession>
<gene>
    <name evidence="2" type="ORF">BSQ50_08135</name>
</gene>
<dbReference type="Proteomes" id="UP000324497">
    <property type="component" value="Chromosome"/>
</dbReference>
<dbReference type="AlphaFoldDB" id="A0A3S6R1S2"/>
<feature type="transmembrane region" description="Helical" evidence="1">
    <location>
        <begin position="198"/>
        <end position="216"/>
    </location>
</feature>
<feature type="transmembrane region" description="Helical" evidence="1">
    <location>
        <begin position="36"/>
        <end position="58"/>
    </location>
</feature>
<name>A0A3S6R1S2_9LACO</name>
<keyword evidence="1" id="KW-1133">Transmembrane helix</keyword>
<keyword evidence="1" id="KW-0472">Membrane</keyword>
<keyword evidence="1" id="KW-0812">Transmembrane</keyword>
<feature type="transmembrane region" description="Helical" evidence="1">
    <location>
        <begin position="222"/>
        <end position="238"/>
    </location>
</feature>
<dbReference type="InterPro" id="IPR007563">
    <property type="entry name" value="DUF554"/>
</dbReference>
<dbReference type="EMBL" id="CP018180">
    <property type="protein sequence ID" value="AUJ32527.1"/>
    <property type="molecule type" value="Genomic_DNA"/>
</dbReference>
<feature type="transmembrane region" description="Helical" evidence="1">
    <location>
        <begin position="111"/>
        <end position="133"/>
    </location>
</feature>
<sequence length="239" mass="25327">MFIGIGTIVNTGAVIAGGLGGYLFQRILTKKMQETLMQALGTAVIFIGISGALSQILVIQHHLLTTKGTMMAAISLALGAFIGELLNIEGQFNRLGNWLRTRVGRQNDSKFIDAFVIATLTTCVGAMAIIGPLQDALAHDPTMLFTKAILDGVIVALYTAALGIGAIFCALPIFIFQGSITLLAAIISPWLSTSMTNGISLVGSMLIFCIGLNLLLNCKIRVANMLPAILIVVLYAVFE</sequence>
<dbReference type="KEGG" id="lng:BSQ50_08135"/>
<dbReference type="PANTHER" id="PTHR36111">
    <property type="entry name" value="INNER MEMBRANE PROTEIN-RELATED"/>
    <property type="match status" value="1"/>
</dbReference>